<accession>U2JK80</accession>
<evidence type="ECO:0000313" key="2">
    <source>
        <dbReference type="Proteomes" id="UP000016662"/>
    </source>
</evidence>
<dbReference type="EMBL" id="AWVF01000473">
    <property type="protein sequence ID" value="ERJ86661.1"/>
    <property type="molecule type" value="Genomic_DNA"/>
</dbReference>
<sequence>MRGKGYAAKPQDVNQRITPAYAGKSVCTHCLTYCRGDHPRLCGEKIMPENMLH</sequence>
<dbReference type="AlphaFoldDB" id="U2JK80"/>
<organism evidence="1 2">
    <name type="scientific">Ruminococcus callidus ATCC 27760</name>
    <dbReference type="NCBI Taxonomy" id="411473"/>
    <lineage>
        <taxon>Bacteria</taxon>
        <taxon>Bacillati</taxon>
        <taxon>Bacillota</taxon>
        <taxon>Clostridia</taxon>
        <taxon>Eubacteriales</taxon>
        <taxon>Oscillospiraceae</taxon>
        <taxon>Ruminococcus</taxon>
    </lineage>
</organism>
<reference evidence="1 2" key="1">
    <citation type="submission" date="2013-07" db="EMBL/GenBank/DDBJ databases">
        <authorList>
            <person name="Weinstock G."/>
            <person name="Sodergren E."/>
            <person name="Wylie T."/>
            <person name="Fulton L."/>
            <person name="Fulton R."/>
            <person name="Fronick C."/>
            <person name="O'Laughlin M."/>
            <person name="Godfrey J."/>
            <person name="Miner T."/>
            <person name="Herter B."/>
            <person name="Appelbaum E."/>
            <person name="Cordes M."/>
            <person name="Lek S."/>
            <person name="Wollam A."/>
            <person name="Pepin K.H."/>
            <person name="Palsikar V.B."/>
            <person name="Mitreva M."/>
            <person name="Wilson R.K."/>
        </authorList>
    </citation>
    <scope>NUCLEOTIDE SEQUENCE [LARGE SCALE GENOMIC DNA]</scope>
    <source>
        <strain evidence="1 2">ATCC 27760</strain>
    </source>
</reference>
<dbReference type="AntiFam" id="ANF00057">
    <property type="entry name" value="Translation of E. coli type CRISPR repeat"/>
</dbReference>
<dbReference type="Proteomes" id="UP000016662">
    <property type="component" value="Unassembled WGS sequence"/>
</dbReference>
<gene>
    <name evidence="1" type="ORF">RUMCAL_03490</name>
</gene>
<name>U2JK80_9FIRM</name>
<dbReference type="STRING" id="411473.RUMCAL_03490"/>
<evidence type="ECO:0000313" key="1">
    <source>
        <dbReference type="EMBL" id="ERJ86661.1"/>
    </source>
</evidence>
<keyword evidence="2" id="KW-1185">Reference proteome</keyword>
<protein>
    <submittedName>
        <fullName evidence="1">Uncharacterized protein</fullName>
    </submittedName>
</protein>
<dbReference type="HOGENOM" id="CLU_213369_0_0_9"/>
<proteinExistence type="predicted"/>
<comment type="caution">
    <text evidence="1">The sequence shown here is derived from an EMBL/GenBank/DDBJ whole genome shotgun (WGS) entry which is preliminary data.</text>
</comment>